<dbReference type="AlphaFoldDB" id="Q7V889"/>
<keyword evidence="1" id="KW-1133">Transmembrane helix</keyword>
<proteinExistence type="predicted"/>
<feature type="transmembrane region" description="Helical" evidence="1">
    <location>
        <begin position="52"/>
        <end position="74"/>
    </location>
</feature>
<accession>Q7V889</accession>
<keyword evidence="3" id="KW-1185">Reference proteome</keyword>
<dbReference type="KEGG" id="pmt:PMT_0476"/>
<dbReference type="InterPro" id="IPR046740">
    <property type="entry name" value="DUF6790"/>
</dbReference>
<dbReference type="EMBL" id="BX548175">
    <property type="protein sequence ID" value="CAE20651.1"/>
    <property type="molecule type" value="Genomic_DNA"/>
</dbReference>
<dbReference type="Pfam" id="PF20589">
    <property type="entry name" value="DUF6790"/>
    <property type="match status" value="1"/>
</dbReference>
<reference evidence="2 3" key="1">
    <citation type="journal article" date="2003" name="Nature">
        <title>Genome divergence in two Prochlorococcus ecotypes reflects oceanic niche differentiation.</title>
        <authorList>
            <person name="Rocap G."/>
            <person name="Larimer F.W."/>
            <person name="Lamerdin J.E."/>
            <person name="Malfatti S."/>
            <person name="Chain P."/>
            <person name="Ahlgren N.A."/>
            <person name="Arellano A."/>
            <person name="Coleman M."/>
            <person name="Hauser L."/>
            <person name="Hess W.R."/>
            <person name="Johnson Z.I."/>
            <person name="Land M.L."/>
            <person name="Lindell D."/>
            <person name="Post A.F."/>
            <person name="Regala W."/>
            <person name="Shah M."/>
            <person name="Shaw S.L."/>
            <person name="Steglich C."/>
            <person name="Sullivan M.B."/>
            <person name="Ting C.S."/>
            <person name="Tolonen A."/>
            <person name="Webb E.A."/>
            <person name="Zinser E.R."/>
            <person name="Chisholm S.W."/>
        </authorList>
    </citation>
    <scope>NUCLEOTIDE SEQUENCE [LARGE SCALE GENOMIC DNA]</scope>
    <source>
        <strain evidence="3">MIT 9313</strain>
    </source>
</reference>
<name>Q7V889_PROMM</name>
<feature type="transmembrane region" description="Helical" evidence="1">
    <location>
        <begin position="20"/>
        <end position="40"/>
    </location>
</feature>
<evidence type="ECO:0000313" key="2">
    <source>
        <dbReference type="EMBL" id="CAE20651.1"/>
    </source>
</evidence>
<organism evidence="2 3">
    <name type="scientific">Prochlorococcus marinus (strain MIT 9313)</name>
    <dbReference type="NCBI Taxonomy" id="74547"/>
    <lineage>
        <taxon>Bacteria</taxon>
        <taxon>Bacillati</taxon>
        <taxon>Cyanobacteriota</taxon>
        <taxon>Cyanophyceae</taxon>
        <taxon>Synechococcales</taxon>
        <taxon>Prochlorococcaceae</taxon>
        <taxon>Prochlorococcus</taxon>
    </lineage>
</organism>
<evidence type="ECO:0000313" key="3">
    <source>
        <dbReference type="Proteomes" id="UP000001423"/>
    </source>
</evidence>
<dbReference type="Proteomes" id="UP000001423">
    <property type="component" value="Chromosome"/>
</dbReference>
<evidence type="ECO:0000256" key="1">
    <source>
        <dbReference type="SAM" id="Phobius"/>
    </source>
</evidence>
<keyword evidence="1" id="KW-0812">Transmembrane</keyword>
<dbReference type="HOGENOM" id="CLU_2220811_0_0_3"/>
<keyword evidence="1" id="KW-0472">Membrane</keyword>
<protein>
    <submittedName>
        <fullName evidence="2">Uncharacterized protein</fullName>
    </submittedName>
</protein>
<gene>
    <name evidence="2" type="ordered locus">PMT_0476</name>
</gene>
<sequence length="106" mass="12091">MLFKYPEGNIYPMNHLVRLIFGHIDLWTALIALLCGALQVRRSWNVSRWSEATLLWITFWVMGLGALYGFAMYISLGQFIAEQIGWPNRPFQNEVAFAISPLASLG</sequence>
<dbReference type="eggNOG" id="ENOG5032KVG">
    <property type="taxonomic scope" value="Bacteria"/>
</dbReference>